<name>A0A182KDU3_9DIPT</name>
<protein>
    <submittedName>
        <fullName evidence="1">Uncharacterized protein</fullName>
    </submittedName>
</protein>
<evidence type="ECO:0000313" key="2">
    <source>
        <dbReference type="Proteomes" id="UP000075881"/>
    </source>
</evidence>
<dbReference type="Proteomes" id="UP000075881">
    <property type="component" value="Unassembled WGS sequence"/>
</dbReference>
<dbReference type="VEuPathDB" id="VectorBase:ACHR008930"/>
<proteinExistence type="predicted"/>
<reference evidence="1" key="2">
    <citation type="submission" date="2020-05" db="UniProtKB">
        <authorList>
            <consortium name="EnsemblMetazoa"/>
        </authorList>
    </citation>
    <scope>IDENTIFICATION</scope>
    <source>
        <strain evidence="1">ACHKN1017</strain>
    </source>
</reference>
<accession>A0A182KDU3</accession>
<keyword evidence="2" id="KW-1185">Reference proteome</keyword>
<organism evidence="1 2">
    <name type="scientific">Anopheles christyi</name>
    <dbReference type="NCBI Taxonomy" id="43041"/>
    <lineage>
        <taxon>Eukaryota</taxon>
        <taxon>Metazoa</taxon>
        <taxon>Ecdysozoa</taxon>
        <taxon>Arthropoda</taxon>
        <taxon>Hexapoda</taxon>
        <taxon>Insecta</taxon>
        <taxon>Pterygota</taxon>
        <taxon>Neoptera</taxon>
        <taxon>Endopterygota</taxon>
        <taxon>Diptera</taxon>
        <taxon>Nematocera</taxon>
        <taxon>Culicoidea</taxon>
        <taxon>Culicidae</taxon>
        <taxon>Anophelinae</taxon>
        <taxon>Anopheles</taxon>
    </lineage>
</organism>
<reference evidence="2" key="1">
    <citation type="submission" date="2013-03" db="EMBL/GenBank/DDBJ databases">
        <title>The Genome Sequence of Anopheles christyi ACHKN1017.</title>
        <authorList>
            <consortium name="The Broad Institute Genomics Platform"/>
            <person name="Neafsey D.E."/>
            <person name="Besansky N."/>
            <person name="Walker B."/>
            <person name="Young S.K."/>
            <person name="Zeng Q."/>
            <person name="Gargeya S."/>
            <person name="Fitzgerald M."/>
            <person name="Haas B."/>
            <person name="Abouelleil A."/>
            <person name="Allen A.W."/>
            <person name="Alvarado L."/>
            <person name="Arachchi H.M."/>
            <person name="Berlin A.M."/>
            <person name="Chapman S.B."/>
            <person name="Gainer-Dewar J."/>
            <person name="Goldberg J."/>
            <person name="Griggs A."/>
            <person name="Gujja S."/>
            <person name="Hansen M."/>
            <person name="Howarth C."/>
            <person name="Imamovic A."/>
            <person name="Ireland A."/>
            <person name="Larimer J."/>
            <person name="McCowan C."/>
            <person name="Murphy C."/>
            <person name="Pearson M."/>
            <person name="Poon T.W."/>
            <person name="Priest M."/>
            <person name="Roberts A."/>
            <person name="Saif S."/>
            <person name="Shea T."/>
            <person name="Sisk P."/>
            <person name="Sykes S."/>
            <person name="Wortman J."/>
            <person name="Nusbaum C."/>
            <person name="Birren B."/>
        </authorList>
    </citation>
    <scope>NUCLEOTIDE SEQUENCE [LARGE SCALE GENOMIC DNA]</scope>
    <source>
        <strain evidence="2">ACHKN1017</strain>
    </source>
</reference>
<sequence length="98" mass="11276">MQAYLWSSRFFLLQRVLSQGSALRTHNLRTMTSWRFVTQTRLTCNPPAQDQLSSRFPILHKFTVPIKYIHLQSQNQGKFYAKFVSDALGTADTVGILV</sequence>
<evidence type="ECO:0000313" key="1">
    <source>
        <dbReference type="EnsemblMetazoa" id="ACHR008930-PA"/>
    </source>
</evidence>
<dbReference type="EnsemblMetazoa" id="ACHR008930-RA">
    <property type="protein sequence ID" value="ACHR008930-PA"/>
    <property type="gene ID" value="ACHR008930"/>
</dbReference>
<dbReference type="AlphaFoldDB" id="A0A182KDU3"/>